<comment type="caution">
    <text evidence="2">The sequence shown here is derived from an EMBL/GenBank/DDBJ whole genome shotgun (WGS) entry which is preliminary data.</text>
</comment>
<reference evidence="2 3" key="1">
    <citation type="journal article" date="2023" name="Plants (Basel)">
        <title>Bridging the Gap: Combining Genomics and Transcriptomics Approaches to Understand Stylosanthes scabra, an Orphan Legume from the Brazilian Caatinga.</title>
        <authorList>
            <person name="Ferreira-Neto J.R.C."/>
            <person name="da Silva M.D."/>
            <person name="Binneck E."/>
            <person name="de Melo N.F."/>
            <person name="da Silva R.H."/>
            <person name="de Melo A.L.T.M."/>
            <person name="Pandolfi V."/>
            <person name="Bustamante F.O."/>
            <person name="Brasileiro-Vidal A.C."/>
            <person name="Benko-Iseppon A.M."/>
        </authorList>
    </citation>
    <scope>NUCLEOTIDE SEQUENCE [LARGE SCALE GENOMIC DNA]</scope>
    <source>
        <tissue evidence="2">Leaves</tissue>
    </source>
</reference>
<evidence type="ECO:0000313" key="3">
    <source>
        <dbReference type="Proteomes" id="UP001341840"/>
    </source>
</evidence>
<dbReference type="Proteomes" id="UP001341840">
    <property type="component" value="Unassembled WGS sequence"/>
</dbReference>
<accession>A0ABU6X767</accession>
<dbReference type="EMBL" id="JASCZI010211510">
    <property type="protein sequence ID" value="MED6193467.1"/>
    <property type="molecule type" value="Genomic_DNA"/>
</dbReference>
<feature type="region of interest" description="Disordered" evidence="1">
    <location>
        <begin position="81"/>
        <end position="115"/>
    </location>
</feature>
<protein>
    <submittedName>
        <fullName evidence="2">Uncharacterized protein</fullName>
    </submittedName>
</protein>
<feature type="compositionally biased region" description="Basic and acidic residues" evidence="1">
    <location>
        <begin position="91"/>
        <end position="104"/>
    </location>
</feature>
<keyword evidence="3" id="KW-1185">Reference proteome</keyword>
<proteinExistence type="predicted"/>
<sequence>MGLDDHFIKPDGSIELPIIIRKGNTRKNDYGQYETDAGTFETLHGIERQPKPAENRDLLDFTLAGMLCKYPSVVSHSIAVDPNHRPMAQGKETDVRTKGPRGEETNQGALRSRIH</sequence>
<evidence type="ECO:0000313" key="2">
    <source>
        <dbReference type="EMBL" id="MED6193467.1"/>
    </source>
</evidence>
<gene>
    <name evidence="2" type="ORF">PIB30_019763</name>
</gene>
<organism evidence="2 3">
    <name type="scientific">Stylosanthes scabra</name>
    <dbReference type="NCBI Taxonomy" id="79078"/>
    <lineage>
        <taxon>Eukaryota</taxon>
        <taxon>Viridiplantae</taxon>
        <taxon>Streptophyta</taxon>
        <taxon>Embryophyta</taxon>
        <taxon>Tracheophyta</taxon>
        <taxon>Spermatophyta</taxon>
        <taxon>Magnoliopsida</taxon>
        <taxon>eudicotyledons</taxon>
        <taxon>Gunneridae</taxon>
        <taxon>Pentapetalae</taxon>
        <taxon>rosids</taxon>
        <taxon>fabids</taxon>
        <taxon>Fabales</taxon>
        <taxon>Fabaceae</taxon>
        <taxon>Papilionoideae</taxon>
        <taxon>50 kb inversion clade</taxon>
        <taxon>dalbergioids sensu lato</taxon>
        <taxon>Dalbergieae</taxon>
        <taxon>Pterocarpus clade</taxon>
        <taxon>Stylosanthes</taxon>
    </lineage>
</organism>
<evidence type="ECO:0000256" key="1">
    <source>
        <dbReference type="SAM" id="MobiDB-lite"/>
    </source>
</evidence>
<name>A0ABU6X767_9FABA</name>